<dbReference type="PANTHER" id="PTHR30537">
    <property type="entry name" value="HTH-TYPE TRANSCRIPTIONAL REGULATOR"/>
    <property type="match status" value="1"/>
</dbReference>
<dbReference type="PROSITE" id="PS50931">
    <property type="entry name" value="HTH_LYSR"/>
    <property type="match status" value="1"/>
</dbReference>
<organism evidence="6 7">
    <name type="scientific">Pseudacidovorax intermedius</name>
    <dbReference type="NCBI Taxonomy" id="433924"/>
    <lineage>
        <taxon>Bacteria</taxon>
        <taxon>Pseudomonadati</taxon>
        <taxon>Pseudomonadota</taxon>
        <taxon>Betaproteobacteria</taxon>
        <taxon>Burkholderiales</taxon>
        <taxon>Comamonadaceae</taxon>
        <taxon>Pseudacidovorax</taxon>
    </lineage>
</organism>
<dbReference type="InterPro" id="IPR036390">
    <property type="entry name" value="WH_DNA-bd_sf"/>
</dbReference>
<evidence type="ECO:0000259" key="5">
    <source>
        <dbReference type="PROSITE" id="PS50931"/>
    </source>
</evidence>
<dbReference type="GO" id="GO:0006351">
    <property type="term" value="P:DNA-templated transcription"/>
    <property type="evidence" value="ECO:0007669"/>
    <property type="project" value="TreeGrafter"/>
</dbReference>
<dbReference type="InterPro" id="IPR000847">
    <property type="entry name" value="LysR_HTH_N"/>
</dbReference>
<feature type="domain" description="HTH lysR-type" evidence="5">
    <location>
        <begin position="1"/>
        <end position="53"/>
    </location>
</feature>
<accession>A0A147H7W6</accession>
<reference evidence="6 7" key="1">
    <citation type="journal article" date="2016" name="Front. Microbiol.">
        <title>Genomic Resource of Rice Seed Associated Bacteria.</title>
        <authorList>
            <person name="Midha S."/>
            <person name="Bansal K."/>
            <person name="Sharma S."/>
            <person name="Kumar N."/>
            <person name="Patil P.P."/>
            <person name="Chaudhry V."/>
            <person name="Patil P.B."/>
        </authorList>
    </citation>
    <scope>NUCLEOTIDE SEQUENCE [LARGE SCALE GENOMIC DNA]</scope>
    <source>
        <strain evidence="6 7">NS331</strain>
    </source>
</reference>
<dbReference type="PANTHER" id="PTHR30537:SF1">
    <property type="entry name" value="HTH-TYPE TRANSCRIPTIONAL REGULATOR PGRR"/>
    <property type="match status" value="1"/>
</dbReference>
<gene>
    <name evidence="6" type="ORF">NS331_03960</name>
</gene>
<dbReference type="Gene3D" id="3.40.190.290">
    <property type="match status" value="1"/>
</dbReference>
<evidence type="ECO:0000313" key="6">
    <source>
        <dbReference type="EMBL" id="KTT25985.1"/>
    </source>
</evidence>
<keyword evidence="4" id="KW-0804">Transcription</keyword>
<evidence type="ECO:0000256" key="4">
    <source>
        <dbReference type="ARBA" id="ARBA00023163"/>
    </source>
</evidence>
<dbReference type="EMBL" id="LDSL01000030">
    <property type="protein sequence ID" value="KTT25985.1"/>
    <property type="molecule type" value="Genomic_DNA"/>
</dbReference>
<keyword evidence="3" id="KW-0238">DNA-binding</keyword>
<dbReference type="SUPFAM" id="SSF46785">
    <property type="entry name" value="Winged helix' DNA-binding domain"/>
    <property type="match status" value="1"/>
</dbReference>
<dbReference type="Gene3D" id="1.10.10.10">
    <property type="entry name" value="Winged helix-like DNA-binding domain superfamily/Winged helix DNA-binding domain"/>
    <property type="match status" value="1"/>
</dbReference>
<evidence type="ECO:0000256" key="1">
    <source>
        <dbReference type="ARBA" id="ARBA00009437"/>
    </source>
</evidence>
<dbReference type="Pfam" id="PF00126">
    <property type="entry name" value="HTH_1"/>
    <property type="match status" value="1"/>
</dbReference>
<protein>
    <recommendedName>
        <fullName evidence="5">HTH lysR-type domain-containing protein</fullName>
    </recommendedName>
</protein>
<evidence type="ECO:0000313" key="7">
    <source>
        <dbReference type="Proteomes" id="UP000072741"/>
    </source>
</evidence>
<dbReference type="GO" id="GO:0003700">
    <property type="term" value="F:DNA-binding transcription factor activity"/>
    <property type="evidence" value="ECO:0007669"/>
    <property type="project" value="InterPro"/>
</dbReference>
<keyword evidence="2" id="KW-0805">Transcription regulation</keyword>
<dbReference type="InterPro" id="IPR058163">
    <property type="entry name" value="LysR-type_TF_proteobact-type"/>
</dbReference>
<comment type="caution">
    <text evidence="6">The sequence shown here is derived from an EMBL/GenBank/DDBJ whole genome shotgun (WGS) entry which is preliminary data.</text>
</comment>
<dbReference type="Pfam" id="PF03466">
    <property type="entry name" value="LysR_substrate"/>
    <property type="match status" value="1"/>
</dbReference>
<dbReference type="OrthoDB" id="9813056at2"/>
<name>A0A147H7W6_9BURK</name>
<dbReference type="InterPro" id="IPR005119">
    <property type="entry name" value="LysR_subst-bd"/>
</dbReference>
<comment type="similarity">
    <text evidence="1">Belongs to the LysR transcriptional regulatory family.</text>
</comment>
<dbReference type="CDD" id="cd08474">
    <property type="entry name" value="PBP2_CrgA_like_5"/>
    <property type="match status" value="1"/>
</dbReference>
<evidence type="ECO:0000256" key="2">
    <source>
        <dbReference type="ARBA" id="ARBA00023015"/>
    </source>
</evidence>
<keyword evidence="7" id="KW-1185">Reference proteome</keyword>
<evidence type="ECO:0000256" key="3">
    <source>
        <dbReference type="ARBA" id="ARBA00023125"/>
    </source>
</evidence>
<dbReference type="AlphaFoldDB" id="A0A147H7W6"/>
<dbReference type="InterPro" id="IPR036388">
    <property type="entry name" value="WH-like_DNA-bd_sf"/>
</dbReference>
<sequence length="300" mass="32292">MRAFAAVAELQSYRRAAARLGLTPSAVSQSVRALEAALGQPLMQRTTRSVAPSAVGLELLARLRPHLDGLDAAWQAAQEAVGEPAGLLRLNMPRSAAQLLMAPRLSAFLAAHPRIAVELQTQDGFVDIVAAGCDAGIRFEEAVPRDMVAVPLGGPQRFVVVAAPAVTTETGLPMEPWDLLSRPCIRQRFPHGELYHWEFARGTERVALDVPGRLTVDDQPLALQAALDGAGWAYVYEATAAPHLRAGRLVAALDDWCPPGTGFQLYYPGRRQASSALRAFIDWWRRCGDAPPRPPGTAAA</sequence>
<dbReference type="SUPFAM" id="SSF53850">
    <property type="entry name" value="Periplasmic binding protein-like II"/>
    <property type="match status" value="1"/>
</dbReference>
<dbReference type="GO" id="GO:0043565">
    <property type="term" value="F:sequence-specific DNA binding"/>
    <property type="evidence" value="ECO:0007669"/>
    <property type="project" value="TreeGrafter"/>
</dbReference>
<dbReference type="Proteomes" id="UP000072741">
    <property type="component" value="Unassembled WGS sequence"/>
</dbReference>
<proteinExistence type="inferred from homology"/>
<dbReference type="PATRIC" id="fig|433924.3.peg.2650"/>